<keyword evidence="2" id="KW-1185">Reference proteome</keyword>
<evidence type="ECO:0000313" key="2">
    <source>
        <dbReference type="Proteomes" id="UP000276133"/>
    </source>
</evidence>
<protein>
    <submittedName>
        <fullName evidence="1">Uncharacterized protein</fullName>
    </submittedName>
</protein>
<comment type="caution">
    <text evidence="1">The sequence shown here is derived from an EMBL/GenBank/DDBJ whole genome shotgun (WGS) entry which is preliminary data.</text>
</comment>
<sequence length="146" mass="17857">MFSLMLIFTVIDLSDKKLQNRVYIYVRSFRKATIYRLCLKKSKDLWKANSIPYHFADWRKFSFLEMEGPIFKKQEYNSKLKVVWWGVDKLLFFQKIGGVDFRHNLSKRIRIFTEKSRNYEEKAFEIKQKISLKSKKRKDIKKTYTY</sequence>
<reference evidence="1 2" key="1">
    <citation type="journal article" date="2018" name="Sci. Rep.">
        <title>Genomic signatures of local adaptation to the degree of environmental predictability in rotifers.</title>
        <authorList>
            <person name="Franch-Gras L."/>
            <person name="Hahn C."/>
            <person name="Garcia-Roger E.M."/>
            <person name="Carmona M.J."/>
            <person name="Serra M."/>
            <person name="Gomez A."/>
        </authorList>
    </citation>
    <scope>NUCLEOTIDE SEQUENCE [LARGE SCALE GENOMIC DNA]</scope>
    <source>
        <strain evidence="1">HYR1</strain>
    </source>
</reference>
<dbReference type="AlphaFoldDB" id="A0A3M7RMA0"/>
<dbReference type="Proteomes" id="UP000276133">
    <property type="component" value="Unassembled WGS sequence"/>
</dbReference>
<gene>
    <name evidence="1" type="ORF">BpHYR1_048252</name>
</gene>
<proteinExistence type="predicted"/>
<accession>A0A3M7RMA0</accession>
<organism evidence="1 2">
    <name type="scientific">Brachionus plicatilis</name>
    <name type="common">Marine rotifer</name>
    <name type="synonym">Brachionus muelleri</name>
    <dbReference type="NCBI Taxonomy" id="10195"/>
    <lineage>
        <taxon>Eukaryota</taxon>
        <taxon>Metazoa</taxon>
        <taxon>Spiralia</taxon>
        <taxon>Gnathifera</taxon>
        <taxon>Rotifera</taxon>
        <taxon>Eurotatoria</taxon>
        <taxon>Monogononta</taxon>
        <taxon>Pseudotrocha</taxon>
        <taxon>Ploima</taxon>
        <taxon>Brachionidae</taxon>
        <taxon>Brachionus</taxon>
    </lineage>
</organism>
<evidence type="ECO:0000313" key="1">
    <source>
        <dbReference type="EMBL" id="RNA24438.1"/>
    </source>
</evidence>
<dbReference type="EMBL" id="REGN01003117">
    <property type="protein sequence ID" value="RNA24438.1"/>
    <property type="molecule type" value="Genomic_DNA"/>
</dbReference>
<name>A0A3M7RMA0_BRAPC</name>